<organism evidence="5 6">
    <name type="scientific">Riccia fluitans</name>
    <dbReference type="NCBI Taxonomy" id="41844"/>
    <lineage>
        <taxon>Eukaryota</taxon>
        <taxon>Viridiplantae</taxon>
        <taxon>Streptophyta</taxon>
        <taxon>Embryophyta</taxon>
        <taxon>Marchantiophyta</taxon>
        <taxon>Marchantiopsida</taxon>
        <taxon>Marchantiidae</taxon>
        <taxon>Marchantiales</taxon>
        <taxon>Ricciaceae</taxon>
        <taxon>Riccia</taxon>
    </lineage>
</organism>
<dbReference type="EMBL" id="JBHFFA010000004">
    <property type="protein sequence ID" value="KAL2629790.1"/>
    <property type="molecule type" value="Genomic_DNA"/>
</dbReference>
<dbReference type="InterPro" id="IPR004948">
    <property type="entry name" value="Nuc-triphosphatase_THEP1"/>
</dbReference>
<keyword evidence="1" id="KW-0547">Nucleotide-binding</keyword>
<evidence type="ECO:0000313" key="5">
    <source>
        <dbReference type="EMBL" id="KAL2629790.1"/>
    </source>
</evidence>
<evidence type="ECO:0000256" key="3">
    <source>
        <dbReference type="ARBA" id="ARBA00022840"/>
    </source>
</evidence>
<accession>A0ABD1YGK0</accession>
<dbReference type="Gene3D" id="3.40.50.300">
    <property type="entry name" value="P-loop containing nucleotide triphosphate hydrolases"/>
    <property type="match status" value="2"/>
</dbReference>
<dbReference type="GO" id="GO:0016787">
    <property type="term" value="F:hydrolase activity"/>
    <property type="evidence" value="ECO:0007669"/>
    <property type="project" value="UniProtKB-KW"/>
</dbReference>
<dbReference type="GO" id="GO:0005524">
    <property type="term" value="F:ATP binding"/>
    <property type="evidence" value="ECO:0007669"/>
    <property type="project" value="UniProtKB-KW"/>
</dbReference>
<proteinExistence type="predicted"/>
<evidence type="ECO:0000259" key="4">
    <source>
        <dbReference type="SMART" id="SM00382"/>
    </source>
</evidence>
<sequence length="181" mass="19792">MEKSMTVKPFVFITGSPGVGKTTLIIKVLERVRGNYPNLPIHGATSFHRPTPASSLMGGRAAPKVGKYYVDVGQFEDLALAELAKNAAQEAGNDGNRLFLIDEVGKMELFIPGFFSAVWDGLNSDHAIVLGTIPVTKFGKEIPEVARIRNRPDVAVYVLTKSYREAMVDSVFSHIDSLVNR</sequence>
<dbReference type="PANTHER" id="PTHR43146">
    <property type="entry name" value="CANCER-RELATED NUCLEOSIDE-TRIPHOSPHATASE"/>
    <property type="match status" value="1"/>
</dbReference>
<keyword evidence="6" id="KW-1185">Reference proteome</keyword>
<comment type="caution">
    <text evidence="5">The sequence shown here is derived from an EMBL/GenBank/DDBJ whole genome shotgun (WGS) entry which is preliminary data.</text>
</comment>
<dbReference type="PANTHER" id="PTHR43146:SF1">
    <property type="entry name" value="CANCER-RELATED NUCLEOSIDE-TRIPHOSPHATASE"/>
    <property type="match status" value="1"/>
</dbReference>
<dbReference type="Pfam" id="PF03266">
    <property type="entry name" value="NTPase_1"/>
    <property type="match status" value="2"/>
</dbReference>
<reference evidence="5 6" key="1">
    <citation type="submission" date="2024-09" db="EMBL/GenBank/DDBJ databases">
        <title>Chromosome-scale assembly of Riccia fluitans.</title>
        <authorList>
            <person name="Paukszto L."/>
            <person name="Sawicki J."/>
            <person name="Karawczyk K."/>
            <person name="Piernik-Szablinska J."/>
            <person name="Szczecinska M."/>
            <person name="Mazdziarz M."/>
        </authorList>
    </citation>
    <scope>NUCLEOTIDE SEQUENCE [LARGE SCALE GENOMIC DNA]</scope>
    <source>
        <strain evidence="5">Rf_01</strain>
        <tissue evidence="5">Aerial parts of the thallus</tissue>
    </source>
</reference>
<dbReference type="SMART" id="SM00382">
    <property type="entry name" value="AAA"/>
    <property type="match status" value="1"/>
</dbReference>
<evidence type="ECO:0000256" key="1">
    <source>
        <dbReference type="ARBA" id="ARBA00022741"/>
    </source>
</evidence>
<dbReference type="SUPFAM" id="SSF52540">
    <property type="entry name" value="P-loop containing nucleoside triphosphate hydrolases"/>
    <property type="match status" value="1"/>
</dbReference>
<evidence type="ECO:0000313" key="6">
    <source>
        <dbReference type="Proteomes" id="UP001605036"/>
    </source>
</evidence>
<gene>
    <name evidence="5" type="ORF">R1flu_014476</name>
</gene>
<feature type="domain" description="AAA+ ATPase" evidence="4">
    <location>
        <begin position="7"/>
        <end position="162"/>
    </location>
</feature>
<dbReference type="Proteomes" id="UP001605036">
    <property type="component" value="Unassembled WGS sequence"/>
</dbReference>
<keyword evidence="3" id="KW-0067">ATP-binding</keyword>
<name>A0ABD1YGK0_9MARC</name>
<dbReference type="InterPro" id="IPR003593">
    <property type="entry name" value="AAA+_ATPase"/>
</dbReference>
<dbReference type="InterPro" id="IPR027417">
    <property type="entry name" value="P-loop_NTPase"/>
</dbReference>
<evidence type="ECO:0000256" key="2">
    <source>
        <dbReference type="ARBA" id="ARBA00022801"/>
    </source>
</evidence>
<dbReference type="AlphaFoldDB" id="A0ABD1YGK0"/>
<keyword evidence="2" id="KW-0378">Hydrolase</keyword>
<protein>
    <recommendedName>
        <fullName evidence="4">AAA+ ATPase domain-containing protein</fullName>
    </recommendedName>
</protein>